<dbReference type="InterPro" id="IPR015947">
    <property type="entry name" value="PUA-like_sf"/>
</dbReference>
<proteinExistence type="predicted"/>
<sequence>MKSVLLSINPSWCNLIFLGIKTLEIRKTKPNMGDEPFKCYVYCTKTKNGWFKECDGYLEQLDGKVIGEFTCNHLYEITPESDCLPEGFEEMSGLREKEILDYVGKKGWAWSISNVKLYEHPKFLFEFTHYCILMGNRGVCNFNKVRCSYQVEELGETNRRFCNKCLKRPPQSWCYVEG</sequence>
<reference evidence="1" key="1">
    <citation type="journal article" date="2021" name="Proc. Natl. Acad. Sci. U.S.A.">
        <title>A Catalog of Tens of Thousands of Viruses from Human Metagenomes Reveals Hidden Associations with Chronic Diseases.</title>
        <authorList>
            <person name="Tisza M.J."/>
            <person name="Buck C.B."/>
        </authorList>
    </citation>
    <scope>NUCLEOTIDE SEQUENCE</scope>
    <source>
        <strain evidence="1">CtNxi14</strain>
    </source>
</reference>
<dbReference type="EMBL" id="BK016266">
    <property type="protein sequence ID" value="DAG06088.1"/>
    <property type="molecule type" value="Genomic_DNA"/>
</dbReference>
<evidence type="ECO:0008006" key="2">
    <source>
        <dbReference type="Google" id="ProtNLM"/>
    </source>
</evidence>
<dbReference type="Gene3D" id="2.30.130.30">
    <property type="entry name" value="Hypothetical protein"/>
    <property type="match status" value="1"/>
</dbReference>
<name>A0A8S5VHD3_9CAUD</name>
<evidence type="ECO:0000313" key="1">
    <source>
        <dbReference type="EMBL" id="DAG06088.1"/>
    </source>
</evidence>
<organism evidence="1">
    <name type="scientific">Siphoviridae sp. ctNxi14</name>
    <dbReference type="NCBI Taxonomy" id="2825475"/>
    <lineage>
        <taxon>Viruses</taxon>
        <taxon>Duplodnaviria</taxon>
        <taxon>Heunggongvirae</taxon>
        <taxon>Uroviricota</taxon>
        <taxon>Caudoviricetes</taxon>
    </lineage>
</organism>
<accession>A0A8S5VHD3</accession>
<dbReference type="SUPFAM" id="SSF88697">
    <property type="entry name" value="PUA domain-like"/>
    <property type="match status" value="1"/>
</dbReference>
<protein>
    <recommendedName>
        <fullName evidence="2">ASCH domain-containing protein</fullName>
    </recommendedName>
</protein>